<dbReference type="InterPro" id="IPR011933">
    <property type="entry name" value="Double_TM_dom"/>
</dbReference>
<evidence type="ECO:0000313" key="3">
    <source>
        <dbReference type="EMBL" id="KAA6431036.1"/>
    </source>
</evidence>
<proteinExistence type="predicted"/>
<comment type="caution">
    <text evidence="3">The sequence shown here is derived from an EMBL/GenBank/DDBJ whole genome shotgun (WGS) entry which is preliminary data.</text>
</comment>
<feature type="domain" description="Aerotolerance regulator N-terminal" evidence="2">
    <location>
        <begin position="4"/>
        <end position="79"/>
    </location>
</feature>
<evidence type="ECO:0000313" key="4">
    <source>
        <dbReference type="Proteomes" id="UP000323866"/>
    </source>
</evidence>
<dbReference type="AlphaFoldDB" id="A0A5M8Q842"/>
<dbReference type="Pfam" id="PF07584">
    <property type="entry name" value="BatA"/>
    <property type="match status" value="1"/>
</dbReference>
<dbReference type="EMBL" id="VKKZ01000024">
    <property type="protein sequence ID" value="KAA6431036.1"/>
    <property type="molecule type" value="Genomic_DNA"/>
</dbReference>
<dbReference type="NCBIfam" id="TIGR02226">
    <property type="entry name" value="two_anch"/>
    <property type="match status" value="1"/>
</dbReference>
<name>A0A5M8Q842_9BACT</name>
<reference evidence="3 4" key="1">
    <citation type="submission" date="2019-07" db="EMBL/GenBank/DDBJ databases">
        <authorList>
            <person name="Qu J.-H."/>
        </authorList>
    </citation>
    <scope>NUCLEOTIDE SEQUENCE [LARGE SCALE GENOMIC DNA]</scope>
    <source>
        <strain evidence="3 4">MDT1-10-3</strain>
    </source>
</reference>
<keyword evidence="1" id="KW-0812">Transmembrane</keyword>
<accession>A0A5M8Q842</accession>
<keyword evidence="1" id="KW-1133">Transmembrane helix</keyword>
<evidence type="ECO:0000256" key="1">
    <source>
        <dbReference type="SAM" id="Phobius"/>
    </source>
</evidence>
<gene>
    <name evidence="3" type="ORF">FOE74_18200</name>
</gene>
<feature type="transmembrane region" description="Helical" evidence="1">
    <location>
        <begin position="60"/>
        <end position="81"/>
    </location>
</feature>
<keyword evidence="1" id="KW-0472">Membrane</keyword>
<evidence type="ECO:0000259" key="2">
    <source>
        <dbReference type="Pfam" id="PF07584"/>
    </source>
</evidence>
<dbReference type="InterPro" id="IPR024163">
    <property type="entry name" value="Aerotolerance_reg_N"/>
</dbReference>
<protein>
    <recommendedName>
        <fullName evidence="2">Aerotolerance regulator N-terminal domain-containing protein</fullName>
    </recommendedName>
</protein>
<reference evidence="3 4" key="2">
    <citation type="submission" date="2019-09" db="EMBL/GenBank/DDBJ databases">
        <title>A bacterium isolated from glacier soil.</title>
        <authorList>
            <person name="Liu Q."/>
        </authorList>
    </citation>
    <scope>NUCLEOTIDE SEQUENCE [LARGE SCALE GENOMIC DNA]</scope>
    <source>
        <strain evidence="3 4">MDT1-10-3</strain>
    </source>
</reference>
<dbReference type="Proteomes" id="UP000323866">
    <property type="component" value="Unassembled WGS sequence"/>
</dbReference>
<feature type="transmembrane region" description="Helical" evidence="1">
    <location>
        <begin position="6"/>
        <end position="27"/>
    </location>
</feature>
<dbReference type="OrthoDB" id="890881at2"/>
<dbReference type="PANTHER" id="PTHR37464">
    <property type="entry name" value="BLL2463 PROTEIN"/>
    <property type="match status" value="1"/>
</dbReference>
<dbReference type="PANTHER" id="PTHR37464:SF1">
    <property type="entry name" value="BLL2463 PROTEIN"/>
    <property type="match status" value="1"/>
</dbReference>
<sequence length="517" mass="58186">MTLLQFLNPAWLWAATSVAVPIAIHLWNKKPPKTVQVGSIRWLQPSVSQKMSSFRLTAPWLLLLRCLLLVLLALVLAGPVWRHQVPAVPDQRVYLHPELLQPRYLPQIAATVDSLARKGWQVHQLQPSFPKLLLNEETSISSFQKTEAFSDSTNAWAMLRVLNRSLPANARAWIFSTHLLRHHRGEYPSLRAGLTWVPVSVPQTNQWLQEAHYTPSGQLLLRLGQSDEQKVTFLERRVPKPAAGQSVSVPDAPAVQLTSHANADSLTLLGGARNTIVLTKSPLQVLVRYAPSRQADVRYLRAALQAALAFKGVAFALQVSPETQPLPTTAPAWVFWLSYEPLAPFLARFPENTVKTLQDAPGTAQVQKTNSWLQIPGITEPITLQQRTAAPENLTASMLWQDGFGRPLLTQHQEAGKTHYRFYSRFHPSWNALPQNGHFPELLLRLLFPENPSWRTRFDTRALRKDLESPQPFTGQISETSLKTEELLDLKLWLIGALALLLALERWLAGRKVRSKA</sequence>
<organism evidence="3 4">
    <name type="scientific">Rufibacter glacialis</name>
    <dbReference type="NCBI Taxonomy" id="1259555"/>
    <lineage>
        <taxon>Bacteria</taxon>
        <taxon>Pseudomonadati</taxon>
        <taxon>Bacteroidota</taxon>
        <taxon>Cytophagia</taxon>
        <taxon>Cytophagales</taxon>
        <taxon>Hymenobacteraceae</taxon>
        <taxon>Rufibacter</taxon>
    </lineage>
</organism>